<reference evidence="2" key="1">
    <citation type="journal article" date="2010" name="Nat. Biotechnol.">
        <title>Draft genome sequence of the oilseed species Ricinus communis.</title>
        <authorList>
            <person name="Chan A.P."/>
            <person name="Crabtree J."/>
            <person name="Zhao Q."/>
            <person name="Lorenzi H."/>
            <person name="Orvis J."/>
            <person name="Puiu D."/>
            <person name="Melake-Berhan A."/>
            <person name="Jones K.M."/>
            <person name="Redman J."/>
            <person name="Chen G."/>
            <person name="Cahoon E.B."/>
            <person name="Gedil M."/>
            <person name="Stanke M."/>
            <person name="Haas B.J."/>
            <person name="Wortman J.R."/>
            <person name="Fraser-Liggett C.M."/>
            <person name="Ravel J."/>
            <person name="Rabinowicz P.D."/>
        </authorList>
    </citation>
    <scope>NUCLEOTIDE SEQUENCE [LARGE SCALE GENOMIC DNA]</scope>
    <source>
        <strain evidence="2">cv. Hale</strain>
    </source>
</reference>
<name>B9RKU8_RICCO</name>
<evidence type="ECO:0000313" key="2">
    <source>
        <dbReference type="Proteomes" id="UP000008311"/>
    </source>
</evidence>
<dbReference type="KEGG" id="rcu:8284833"/>
<keyword evidence="2" id="KW-1185">Reference proteome</keyword>
<dbReference type="Proteomes" id="UP000008311">
    <property type="component" value="Unassembled WGS sequence"/>
</dbReference>
<sequence length="151" mass="17288">MDFGSRKTRFKNRTPRAISLQPLRCSVEHGIEIEGREMVIAPGKQLKVRGNQFSYEETVPEFHGMLRIRFVGEENNAATITARHVRLCADIFFNEDRNHRLFVTAIQETILDYIPFSWLLKNQGKPEVVIFMQPEPPNLDGIAGAAMSERS</sequence>
<accession>B9RKU8</accession>
<dbReference type="EMBL" id="EQ973784">
    <property type="protein sequence ID" value="EEF48296.1"/>
    <property type="molecule type" value="Genomic_DNA"/>
</dbReference>
<proteinExistence type="predicted"/>
<evidence type="ECO:0000313" key="1">
    <source>
        <dbReference type="EMBL" id="EEF48296.1"/>
    </source>
</evidence>
<protein>
    <submittedName>
        <fullName evidence="1">Uncharacterized protein</fullName>
    </submittedName>
</protein>
<dbReference type="InParanoid" id="B9RKU8"/>
<organism evidence="1 2">
    <name type="scientific">Ricinus communis</name>
    <name type="common">Castor bean</name>
    <dbReference type="NCBI Taxonomy" id="3988"/>
    <lineage>
        <taxon>Eukaryota</taxon>
        <taxon>Viridiplantae</taxon>
        <taxon>Streptophyta</taxon>
        <taxon>Embryophyta</taxon>
        <taxon>Tracheophyta</taxon>
        <taxon>Spermatophyta</taxon>
        <taxon>Magnoliopsida</taxon>
        <taxon>eudicotyledons</taxon>
        <taxon>Gunneridae</taxon>
        <taxon>Pentapetalae</taxon>
        <taxon>rosids</taxon>
        <taxon>fabids</taxon>
        <taxon>Malpighiales</taxon>
        <taxon>Euphorbiaceae</taxon>
        <taxon>Acalyphoideae</taxon>
        <taxon>Acalypheae</taxon>
        <taxon>Ricinus</taxon>
    </lineage>
</organism>
<dbReference type="AlphaFoldDB" id="B9RKU8"/>
<gene>
    <name evidence="1" type="ORF">RCOM_1053550</name>
</gene>